<reference evidence="3" key="2">
    <citation type="submission" date="2020-06" db="EMBL/GenBank/DDBJ databases">
        <authorList>
            <person name="Sheffer M."/>
        </authorList>
    </citation>
    <scope>NUCLEOTIDE SEQUENCE</scope>
</reference>
<feature type="compositionally biased region" description="Basic and acidic residues" evidence="1">
    <location>
        <begin position="273"/>
        <end position="294"/>
    </location>
</feature>
<evidence type="ECO:0000256" key="2">
    <source>
        <dbReference type="SAM" id="SignalP"/>
    </source>
</evidence>
<feature type="signal peptide" evidence="2">
    <location>
        <begin position="1"/>
        <end position="20"/>
    </location>
</feature>
<gene>
    <name evidence="3" type="ORF">HNY73_003977</name>
</gene>
<evidence type="ECO:0000313" key="4">
    <source>
        <dbReference type="Proteomes" id="UP000807504"/>
    </source>
</evidence>
<feature type="region of interest" description="Disordered" evidence="1">
    <location>
        <begin position="218"/>
        <end position="260"/>
    </location>
</feature>
<dbReference type="AlphaFoldDB" id="A0A8T0FMF8"/>
<dbReference type="EMBL" id="JABXBU010000003">
    <property type="protein sequence ID" value="KAF8792374.1"/>
    <property type="molecule type" value="Genomic_DNA"/>
</dbReference>
<proteinExistence type="predicted"/>
<accession>A0A8T0FMF8</accession>
<dbReference type="Proteomes" id="UP000807504">
    <property type="component" value="Unassembled WGS sequence"/>
</dbReference>
<evidence type="ECO:0000313" key="3">
    <source>
        <dbReference type="EMBL" id="KAF8792374.1"/>
    </source>
</evidence>
<comment type="caution">
    <text evidence="3">The sequence shown here is derived from an EMBL/GenBank/DDBJ whole genome shotgun (WGS) entry which is preliminary data.</text>
</comment>
<organism evidence="3 4">
    <name type="scientific">Argiope bruennichi</name>
    <name type="common">Wasp spider</name>
    <name type="synonym">Aranea bruennichi</name>
    <dbReference type="NCBI Taxonomy" id="94029"/>
    <lineage>
        <taxon>Eukaryota</taxon>
        <taxon>Metazoa</taxon>
        <taxon>Ecdysozoa</taxon>
        <taxon>Arthropoda</taxon>
        <taxon>Chelicerata</taxon>
        <taxon>Arachnida</taxon>
        <taxon>Araneae</taxon>
        <taxon>Araneomorphae</taxon>
        <taxon>Entelegynae</taxon>
        <taxon>Araneoidea</taxon>
        <taxon>Araneidae</taxon>
        <taxon>Argiope</taxon>
    </lineage>
</organism>
<reference evidence="3" key="1">
    <citation type="journal article" date="2020" name="bioRxiv">
        <title>Chromosome-level reference genome of the European wasp spider Argiope bruennichi: a resource for studies on range expansion and evolutionary adaptation.</title>
        <authorList>
            <person name="Sheffer M.M."/>
            <person name="Hoppe A."/>
            <person name="Krehenwinkel H."/>
            <person name="Uhl G."/>
            <person name="Kuss A.W."/>
            <person name="Jensen L."/>
            <person name="Jensen C."/>
            <person name="Gillespie R.G."/>
            <person name="Hoff K.J."/>
            <person name="Prost S."/>
        </authorList>
    </citation>
    <scope>NUCLEOTIDE SEQUENCE</scope>
</reference>
<feature type="compositionally biased region" description="Basic and acidic residues" evidence="1">
    <location>
        <begin position="220"/>
        <end position="257"/>
    </location>
</feature>
<protein>
    <submittedName>
        <fullName evidence="3">Uncharacterized protein</fullName>
    </submittedName>
</protein>
<feature type="compositionally biased region" description="Basic and acidic residues" evidence="1">
    <location>
        <begin position="356"/>
        <end position="371"/>
    </location>
</feature>
<feature type="region of interest" description="Disordered" evidence="1">
    <location>
        <begin position="340"/>
        <end position="385"/>
    </location>
</feature>
<name>A0A8T0FMF8_ARGBR</name>
<keyword evidence="2" id="KW-0732">Signal</keyword>
<evidence type="ECO:0000256" key="1">
    <source>
        <dbReference type="SAM" id="MobiDB-lite"/>
    </source>
</evidence>
<keyword evidence="4" id="KW-1185">Reference proteome</keyword>
<feature type="chain" id="PRO_5035731861" evidence="2">
    <location>
        <begin position="21"/>
        <end position="486"/>
    </location>
</feature>
<feature type="region of interest" description="Disordered" evidence="1">
    <location>
        <begin position="273"/>
        <end position="299"/>
    </location>
</feature>
<sequence>MLYLILLLQYNSYILQDCAAAETGSIADKANVTSVSSPILKHLLKTEILDSNSRTVENVHGSEMHNKELEDLIYKLHKHLELKQEEKVLNDNFNIDVLEMKRNSHKEDMTSESNDTHFMNVPNSSASISDEISSSVSKPEIPTARQFVGSTLLNPIDMPHPMEHVHEMSEIVDQFVDKIIEKMFAHKEDHDEWRSTDGGSAKPTWSLAKNVLTYVVRSRRSSEGKAKSDHVQDWIEKDPPSANRVSKEDRAKTKEPTEQESWLDSILDYLFPDDPKAGDSEKDERKRRDTDKPLQDTYDQVSGIMRSFLGRYLKFQPEQLAPESINGNIVSDTALEDKVTESLNAPEKSSVRTKRSTADDTDKDKEEEERLWQANRRTRPSHRKTREECSLRPACNAGMLLSRLPSVQDITMQLKAYGNEPHWDALLWGMTKKRCSRIFCKRQRSPKGTKHHWDEPEKRFHRKGTTSFRSSRLRHDESDLTTIFPV</sequence>